<dbReference type="OrthoDB" id="1449138at2"/>
<dbReference type="Proteomes" id="UP000270856">
    <property type="component" value="Unassembled WGS sequence"/>
</dbReference>
<accession>A0A3N4NXT5</accession>
<gene>
    <name evidence="1" type="ORF">EGM88_00565</name>
</gene>
<comment type="caution">
    <text evidence="1">The sequence shown here is derived from an EMBL/GenBank/DDBJ whole genome shotgun (WGS) entry which is preliminary data.</text>
</comment>
<name>A0A3N4NXT5_9FLAO</name>
<reference evidence="1 2" key="1">
    <citation type="submission" date="2018-11" db="EMBL/GenBank/DDBJ databases">
        <title>Aureibaculum marinum gen. nov., sp. nov., a member of the family Flavobacteriaceae isolated from the Bohai Sea.</title>
        <authorList>
            <person name="Ji X."/>
        </authorList>
    </citation>
    <scope>NUCLEOTIDE SEQUENCE [LARGE SCALE GENOMIC DNA]</scope>
    <source>
        <strain evidence="1 2">BH-SD17</strain>
    </source>
</reference>
<protein>
    <submittedName>
        <fullName evidence="1">Uncharacterized protein</fullName>
    </submittedName>
</protein>
<dbReference type="EMBL" id="RPFJ01000001">
    <property type="protein sequence ID" value="RPE00875.1"/>
    <property type="molecule type" value="Genomic_DNA"/>
</dbReference>
<evidence type="ECO:0000313" key="2">
    <source>
        <dbReference type="Proteomes" id="UP000270856"/>
    </source>
</evidence>
<sequence length="108" mass="13042">MKKKVLHSIFSTIIVLIVLLPFTIQALHALEKHEHTHCTSKIEKHFHKKEIDCHFYHLKISYYSFNLNNDFSIFKPDFYSYLLKDYCRNYFYLYPSSKSSRAPPYFIV</sequence>
<evidence type="ECO:0000313" key="1">
    <source>
        <dbReference type="EMBL" id="RPE00875.1"/>
    </source>
</evidence>
<keyword evidence="2" id="KW-1185">Reference proteome</keyword>
<dbReference type="AlphaFoldDB" id="A0A3N4NXT5"/>
<dbReference type="RefSeq" id="WP_123895933.1">
    <property type="nucleotide sequence ID" value="NZ_RPFJ01000001.1"/>
</dbReference>
<proteinExistence type="predicted"/>
<organism evidence="1 2">
    <name type="scientific">Aureibaculum marinum</name>
    <dbReference type="NCBI Taxonomy" id="2487930"/>
    <lineage>
        <taxon>Bacteria</taxon>
        <taxon>Pseudomonadati</taxon>
        <taxon>Bacteroidota</taxon>
        <taxon>Flavobacteriia</taxon>
        <taxon>Flavobacteriales</taxon>
        <taxon>Flavobacteriaceae</taxon>
        <taxon>Aureibaculum</taxon>
    </lineage>
</organism>